<proteinExistence type="predicted"/>
<reference evidence="1" key="2">
    <citation type="journal article" date="2007" name="Science">
        <title>Draft genome sequence of the sexually transmitted pathogen Trichomonas vaginalis.</title>
        <authorList>
            <person name="Carlton J.M."/>
            <person name="Hirt R.P."/>
            <person name="Silva J.C."/>
            <person name="Delcher A.L."/>
            <person name="Schatz M."/>
            <person name="Zhao Q."/>
            <person name="Wortman J.R."/>
            <person name="Bidwell S.L."/>
            <person name="Alsmark U.C.M."/>
            <person name="Besteiro S."/>
            <person name="Sicheritz-Ponten T."/>
            <person name="Noel C.J."/>
            <person name="Dacks J.B."/>
            <person name="Foster P.G."/>
            <person name="Simillion C."/>
            <person name="Van de Peer Y."/>
            <person name="Miranda-Saavedra D."/>
            <person name="Barton G.J."/>
            <person name="Westrop G.D."/>
            <person name="Mueller S."/>
            <person name="Dessi D."/>
            <person name="Fiori P.L."/>
            <person name="Ren Q."/>
            <person name="Paulsen I."/>
            <person name="Zhang H."/>
            <person name="Bastida-Corcuera F.D."/>
            <person name="Simoes-Barbosa A."/>
            <person name="Brown M.T."/>
            <person name="Hayes R.D."/>
            <person name="Mukherjee M."/>
            <person name="Okumura C.Y."/>
            <person name="Schneider R."/>
            <person name="Smith A.J."/>
            <person name="Vanacova S."/>
            <person name="Villalvazo M."/>
            <person name="Haas B.J."/>
            <person name="Pertea M."/>
            <person name="Feldblyum T.V."/>
            <person name="Utterback T.R."/>
            <person name="Shu C.L."/>
            <person name="Osoegawa K."/>
            <person name="de Jong P.J."/>
            <person name="Hrdy I."/>
            <person name="Horvathova L."/>
            <person name="Zubacova Z."/>
            <person name="Dolezal P."/>
            <person name="Malik S.B."/>
            <person name="Logsdon J.M. Jr."/>
            <person name="Henze K."/>
            <person name="Gupta A."/>
            <person name="Wang C.C."/>
            <person name="Dunne R.L."/>
            <person name="Upcroft J.A."/>
            <person name="Upcroft P."/>
            <person name="White O."/>
            <person name="Salzberg S.L."/>
            <person name="Tang P."/>
            <person name="Chiu C.-H."/>
            <person name="Lee Y.-S."/>
            <person name="Embley T.M."/>
            <person name="Coombs G.H."/>
            <person name="Mottram J.C."/>
            <person name="Tachezy J."/>
            <person name="Fraser-Liggett C.M."/>
            <person name="Johnson P.J."/>
        </authorList>
    </citation>
    <scope>NUCLEOTIDE SEQUENCE [LARGE SCALE GENOMIC DNA]</scope>
    <source>
        <strain evidence="1">G3</strain>
    </source>
</reference>
<keyword evidence="2" id="KW-1185">Reference proteome</keyword>
<dbReference type="RefSeq" id="XP_001580462.1">
    <property type="nucleotide sequence ID" value="XM_001580412.1"/>
</dbReference>
<dbReference type="KEGG" id="tva:5464989"/>
<evidence type="ECO:0000313" key="1">
    <source>
        <dbReference type="EMBL" id="EAY19476.1"/>
    </source>
</evidence>
<sequence length="51" mass="6178">MRGFARTLHQGTPTTLLWLPNCQRFRNMSNWTKSFRSLSFDERSRRNFVTK</sequence>
<dbReference type="VEuPathDB" id="TrichDB:TVAGG3_0544030"/>
<evidence type="ECO:0000313" key="2">
    <source>
        <dbReference type="Proteomes" id="UP000001542"/>
    </source>
</evidence>
<reference evidence="1" key="1">
    <citation type="submission" date="2006-10" db="EMBL/GenBank/DDBJ databases">
        <authorList>
            <person name="Amadeo P."/>
            <person name="Zhao Q."/>
            <person name="Wortman J."/>
            <person name="Fraser-Liggett C."/>
            <person name="Carlton J."/>
        </authorList>
    </citation>
    <scope>NUCLEOTIDE SEQUENCE</scope>
    <source>
        <strain evidence="1">G3</strain>
    </source>
</reference>
<dbReference type="EMBL" id="DS113207">
    <property type="protein sequence ID" value="EAY19476.1"/>
    <property type="molecule type" value="Genomic_DNA"/>
</dbReference>
<protein>
    <submittedName>
        <fullName evidence="1">Uncharacterized protein</fullName>
    </submittedName>
</protein>
<dbReference type="Proteomes" id="UP000001542">
    <property type="component" value="Unassembled WGS sequence"/>
</dbReference>
<dbReference type="AlphaFoldDB" id="A2DJ89"/>
<organism evidence="1 2">
    <name type="scientific">Trichomonas vaginalis (strain ATCC PRA-98 / G3)</name>
    <dbReference type="NCBI Taxonomy" id="412133"/>
    <lineage>
        <taxon>Eukaryota</taxon>
        <taxon>Metamonada</taxon>
        <taxon>Parabasalia</taxon>
        <taxon>Trichomonadida</taxon>
        <taxon>Trichomonadidae</taxon>
        <taxon>Trichomonas</taxon>
    </lineage>
</organism>
<dbReference type="VEuPathDB" id="TrichDB:TVAG_136070"/>
<accession>A2DJ89</accession>
<name>A2DJ89_TRIV3</name>
<gene>
    <name evidence="1" type="ORF">TVAG_136070</name>
</gene>
<dbReference type="InParanoid" id="A2DJ89"/>